<organism evidence="2 3">
    <name type="scientific">Nesterenkonia alkaliphila</name>
    <dbReference type="NCBI Taxonomy" id="1463631"/>
    <lineage>
        <taxon>Bacteria</taxon>
        <taxon>Bacillati</taxon>
        <taxon>Actinomycetota</taxon>
        <taxon>Actinomycetes</taxon>
        <taxon>Micrococcales</taxon>
        <taxon>Micrococcaceae</taxon>
        <taxon>Nesterenkonia</taxon>
    </lineage>
</organism>
<feature type="domain" description="Bacterial bifunctional deaminase-reductase C-terminal" evidence="1">
    <location>
        <begin position="3"/>
        <end position="185"/>
    </location>
</feature>
<dbReference type="InterPro" id="IPR002734">
    <property type="entry name" value="RibDG_C"/>
</dbReference>
<dbReference type="Proteomes" id="UP000460157">
    <property type="component" value="Unassembled WGS sequence"/>
</dbReference>
<dbReference type="GO" id="GO:0008703">
    <property type="term" value="F:5-amino-6-(5-phosphoribosylamino)uracil reductase activity"/>
    <property type="evidence" value="ECO:0007669"/>
    <property type="project" value="InterPro"/>
</dbReference>
<sequence length="201" mass="21966">MSTVIADISMSLDGYITGPEPGDDKGLGIGGEALHGWVLNSEDSPRDRHFLEVAEHHGAVIMGRRTFDFVDGPHGWNDEIGYAFDHELPTRPPIFVVTHEAPETTRLTGFTFITDGIPAAVEAARATAGERKTVIMGGASVIDQALAAGLVDELRIHLSPVMMGSGTRLFDQIDERVLLNQRDVVVTDHATHLTYRLDRNR</sequence>
<dbReference type="PANTHER" id="PTHR38011:SF12">
    <property type="entry name" value="BIFUNCTIONAL DEAMINASE-REDUCTASE DOMAIN PROTEIN"/>
    <property type="match status" value="1"/>
</dbReference>
<accession>A0A7K1UGA1</accession>
<evidence type="ECO:0000259" key="1">
    <source>
        <dbReference type="Pfam" id="PF01872"/>
    </source>
</evidence>
<dbReference type="InterPro" id="IPR024072">
    <property type="entry name" value="DHFR-like_dom_sf"/>
</dbReference>
<dbReference type="GO" id="GO:0009231">
    <property type="term" value="P:riboflavin biosynthetic process"/>
    <property type="evidence" value="ECO:0007669"/>
    <property type="project" value="InterPro"/>
</dbReference>
<dbReference type="EMBL" id="WRPM01000026">
    <property type="protein sequence ID" value="MVT25500.1"/>
    <property type="molecule type" value="Genomic_DNA"/>
</dbReference>
<reference evidence="2 3" key="1">
    <citation type="submission" date="2019-12" db="EMBL/GenBank/DDBJ databases">
        <title>Nesterenkonia muleiensis sp. nov., a novel actinobacterium isolated from sap of Populus euphratica.</title>
        <authorList>
            <person name="Wang R."/>
        </authorList>
    </citation>
    <scope>NUCLEOTIDE SEQUENCE [LARGE SCALE GENOMIC DNA]</scope>
    <source>
        <strain evidence="2 3">F10</strain>
    </source>
</reference>
<dbReference type="Pfam" id="PF01872">
    <property type="entry name" value="RibD_C"/>
    <property type="match status" value="1"/>
</dbReference>
<keyword evidence="3" id="KW-1185">Reference proteome</keyword>
<dbReference type="Gene3D" id="3.40.430.10">
    <property type="entry name" value="Dihydrofolate Reductase, subunit A"/>
    <property type="match status" value="1"/>
</dbReference>
<proteinExistence type="predicted"/>
<dbReference type="SUPFAM" id="SSF53597">
    <property type="entry name" value="Dihydrofolate reductase-like"/>
    <property type="match status" value="1"/>
</dbReference>
<dbReference type="RefSeq" id="WP_157321507.1">
    <property type="nucleotide sequence ID" value="NZ_BMFX01000029.1"/>
</dbReference>
<evidence type="ECO:0000313" key="3">
    <source>
        <dbReference type="Proteomes" id="UP000460157"/>
    </source>
</evidence>
<evidence type="ECO:0000313" key="2">
    <source>
        <dbReference type="EMBL" id="MVT25500.1"/>
    </source>
</evidence>
<dbReference type="PANTHER" id="PTHR38011">
    <property type="entry name" value="DIHYDROFOLATE REDUCTASE FAMILY PROTEIN (AFU_ORTHOLOGUE AFUA_8G06820)"/>
    <property type="match status" value="1"/>
</dbReference>
<dbReference type="AlphaFoldDB" id="A0A7K1UGA1"/>
<protein>
    <submittedName>
        <fullName evidence="2">Dihydrofolate reductase</fullName>
    </submittedName>
</protein>
<dbReference type="OrthoDB" id="2313602at2"/>
<gene>
    <name evidence="2" type="ORF">GNZ21_03840</name>
</gene>
<dbReference type="InterPro" id="IPR050765">
    <property type="entry name" value="Riboflavin_Biosynth_HTPR"/>
</dbReference>
<comment type="caution">
    <text evidence="2">The sequence shown here is derived from an EMBL/GenBank/DDBJ whole genome shotgun (WGS) entry which is preliminary data.</text>
</comment>
<name>A0A7K1UGA1_9MICC</name>